<dbReference type="InterPro" id="IPR043135">
    <property type="entry name" value="Fur_C"/>
</dbReference>
<gene>
    <name evidence="8" type="ORF">FHP91_04780</name>
</gene>
<dbReference type="Pfam" id="PF01475">
    <property type="entry name" value="FUR"/>
    <property type="match status" value="1"/>
</dbReference>
<evidence type="ECO:0000256" key="4">
    <source>
        <dbReference type="ARBA" id="ARBA00023015"/>
    </source>
</evidence>
<evidence type="ECO:0000256" key="7">
    <source>
        <dbReference type="PIRSR" id="PIRSR602481-1"/>
    </source>
</evidence>
<keyword evidence="6" id="KW-0804">Transcription</keyword>
<dbReference type="EMBL" id="VMNK01000003">
    <property type="protein sequence ID" value="TVO58973.1"/>
    <property type="molecule type" value="Genomic_DNA"/>
</dbReference>
<dbReference type="GO" id="GO:0003700">
    <property type="term" value="F:DNA-binding transcription factor activity"/>
    <property type="evidence" value="ECO:0007669"/>
    <property type="project" value="InterPro"/>
</dbReference>
<comment type="similarity">
    <text evidence="1">Belongs to the Fur family.</text>
</comment>
<evidence type="ECO:0000256" key="5">
    <source>
        <dbReference type="ARBA" id="ARBA00023125"/>
    </source>
</evidence>
<keyword evidence="2" id="KW-0678">Repressor</keyword>
<dbReference type="RefSeq" id="WP_144308486.1">
    <property type="nucleotide sequence ID" value="NZ_VMNK01000003.1"/>
</dbReference>
<evidence type="ECO:0000256" key="3">
    <source>
        <dbReference type="ARBA" id="ARBA00022833"/>
    </source>
</evidence>
<comment type="cofactor">
    <cofactor evidence="7">
        <name>Zn(2+)</name>
        <dbReference type="ChEBI" id="CHEBI:29105"/>
    </cofactor>
    <text evidence="7">Binds 1 zinc ion per subunit.</text>
</comment>
<dbReference type="PANTHER" id="PTHR33202:SF7">
    <property type="entry name" value="FERRIC UPTAKE REGULATION PROTEIN"/>
    <property type="match status" value="1"/>
</dbReference>
<dbReference type="Proteomes" id="UP000319502">
    <property type="component" value="Unassembled WGS sequence"/>
</dbReference>
<accession>A0A557R1D5</accession>
<evidence type="ECO:0000256" key="1">
    <source>
        <dbReference type="ARBA" id="ARBA00007957"/>
    </source>
</evidence>
<feature type="binding site" evidence="7">
    <location>
        <position position="103"/>
    </location>
    <ligand>
        <name>Zn(2+)</name>
        <dbReference type="ChEBI" id="CHEBI:29105"/>
    </ligand>
</feature>
<dbReference type="InterPro" id="IPR036390">
    <property type="entry name" value="WH_DNA-bd_sf"/>
</dbReference>
<organism evidence="8 9">
    <name type="scientific">Denitromonas halophila</name>
    <dbReference type="NCBI Taxonomy" id="1629404"/>
    <lineage>
        <taxon>Bacteria</taxon>
        <taxon>Pseudomonadati</taxon>
        <taxon>Pseudomonadota</taxon>
        <taxon>Betaproteobacteria</taxon>
        <taxon>Rhodocyclales</taxon>
        <taxon>Zoogloeaceae</taxon>
        <taxon>Denitromonas</taxon>
    </lineage>
</organism>
<dbReference type="InterPro" id="IPR002481">
    <property type="entry name" value="FUR"/>
</dbReference>
<dbReference type="Gene3D" id="1.10.10.10">
    <property type="entry name" value="Winged helix-like DNA-binding domain superfamily/Winged helix DNA-binding domain"/>
    <property type="match status" value="1"/>
</dbReference>
<evidence type="ECO:0000313" key="8">
    <source>
        <dbReference type="EMBL" id="TVO58973.1"/>
    </source>
</evidence>
<dbReference type="GO" id="GO:0008270">
    <property type="term" value="F:zinc ion binding"/>
    <property type="evidence" value="ECO:0007669"/>
    <property type="project" value="TreeGrafter"/>
</dbReference>
<proteinExistence type="inferred from homology"/>
<protein>
    <submittedName>
        <fullName evidence="8">Transcriptional repressor</fullName>
    </submittedName>
</protein>
<keyword evidence="7" id="KW-0479">Metal-binding</keyword>
<dbReference type="GO" id="GO:0000976">
    <property type="term" value="F:transcription cis-regulatory region binding"/>
    <property type="evidence" value="ECO:0007669"/>
    <property type="project" value="TreeGrafter"/>
</dbReference>
<sequence>MSTHTHLSAAESLITAQGGRVTRTRVAVLEILLAADQSLTHDEIGLALAEQGIKHDRVTLYRTLDWLVESGVAHKMAGDDRARRFGVAASGPHEHAHFHCDRCGKVVCLEGLQPAVAVNLPGGYQLDRAELVLHGACPTCGKGA</sequence>
<dbReference type="AlphaFoldDB" id="A0A557R1D5"/>
<keyword evidence="9" id="KW-1185">Reference proteome</keyword>
<dbReference type="SUPFAM" id="SSF46785">
    <property type="entry name" value="Winged helix' DNA-binding domain"/>
    <property type="match status" value="1"/>
</dbReference>
<reference evidence="8 9" key="1">
    <citation type="submission" date="2019-07" db="EMBL/GenBank/DDBJ databases">
        <title>The pathways for chlorine oxyanion respiration interact through the shared metabolite chlorate.</title>
        <authorList>
            <person name="Barnum T.P."/>
            <person name="Cheng Y."/>
            <person name="Hill K.A."/>
            <person name="Lucas L.N."/>
            <person name="Carlson H.K."/>
            <person name="Coates J.D."/>
        </authorList>
    </citation>
    <scope>NUCLEOTIDE SEQUENCE [LARGE SCALE GENOMIC DNA]</scope>
    <source>
        <strain evidence="8 9">SFB-3</strain>
    </source>
</reference>
<evidence type="ECO:0000256" key="6">
    <source>
        <dbReference type="ARBA" id="ARBA00023163"/>
    </source>
</evidence>
<comment type="caution">
    <text evidence="8">The sequence shown here is derived from an EMBL/GenBank/DDBJ whole genome shotgun (WGS) entry which is preliminary data.</text>
</comment>
<dbReference type="PANTHER" id="PTHR33202">
    <property type="entry name" value="ZINC UPTAKE REGULATION PROTEIN"/>
    <property type="match status" value="1"/>
</dbReference>
<dbReference type="GO" id="GO:1900376">
    <property type="term" value="P:regulation of secondary metabolite biosynthetic process"/>
    <property type="evidence" value="ECO:0007669"/>
    <property type="project" value="TreeGrafter"/>
</dbReference>
<dbReference type="InterPro" id="IPR036388">
    <property type="entry name" value="WH-like_DNA-bd_sf"/>
</dbReference>
<feature type="binding site" evidence="7">
    <location>
        <position position="137"/>
    </location>
    <ligand>
        <name>Zn(2+)</name>
        <dbReference type="ChEBI" id="CHEBI:29105"/>
    </ligand>
</feature>
<keyword evidence="4" id="KW-0805">Transcription regulation</keyword>
<keyword evidence="3 7" id="KW-0862">Zinc</keyword>
<evidence type="ECO:0000313" key="9">
    <source>
        <dbReference type="Proteomes" id="UP000319502"/>
    </source>
</evidence>
<keyword evidence="5" id="KW-0238">DNA-binding</keyword>
<feature type="binding site" evidence="7">
    <location>
        <position position="140"/>
    </location>
    <ligand>
        <name>Zn(2+)</name>
        <dbReference type="ChEBI" id="CHEBI:29105"/>
    </ligand>
</feature>
<name>A0A557R1D5_9RHOO</name>
<feature type="binding site" evidence="7">
    <location>
        <position position="100"/>
    </location>
    <ligand>
        <name>Zn(2+)</name>
        <dbReference type="ChEBI" id="CHEBI:29105"/>
    </ligand>
</feature>
<dbReference type="OrthoDB" id="8659436at2"/>
<dbReference type="GO" id="GO:0045892">
    <property type="term" value="P:negative regulation of DNA-templated transcription"/>
    <property type="evidence" value="ECO:0007669"/>
    <property type="project" value="TreeGrafter"/>
</dbReference>
<dbReference type="Gene3D" id="3.30.1490.190">
    <property type="match status" value="1"/>
</dbReference>
<evidence type="ECO:0000256" key="2">
    <source>
        <dbReference type="ARBA" id="ARBA00022491"/>
    </source>
</evidence>